<dbReference type="OrthoDB" id="1081116at2"/>
<evidence type="ECO:0000256" key="1">
    <source>
        <dbReference type="SAM" id="Phobius"/>
    </source>
</evidence>
<reference evidence="3" key="1">
    <citation type="submission" date="2016-01" db="EMBL/GenBank/DDBJ databases">
        <authorList>
            <person name="Mitreva M."/>
            <person name="Pepin K.H."/>
            <person name="Mihindukulasuriya K.A."/>
            <person name="Fulton R."/>
            <person name="Fronick C."/>
            <person name="O'Laughlin M."/>
            <person name="Miner T."/>
            <person name="Herter B."/>
            <person name="Rosa B.A."/>
            <person name="Cordes M."/>
            <person name="Tomlinson C."/>
            <person name="Wollam A."/>
            <person name="Palsikar V.B."/>
            <person name="Mardis E.R."/>
            <person name="Wilson R.K."/>
        </authorList>
    </citation>
    <scope>NUCLEOTIDE SEQUENCE [LARGE SCALE GENOMIC DNA]</scope>
    <source>
        <strain evidence="3">MJR7716</strain>
    </source>
</reference>
<evidence type="ECO:0000313" key="3">
    <source>
        <dbReference type="Proteomes" id="UP000070533"/>
    </source>
</evidence>
<dbReference type="STRING" id="28128.HMPREF3226_00660"/>
<keyword evidence="1" id="KW-0472">Membrane</keyword>
<keyword evidence="3" id="KW-1185">Reference proteome</keyword>
<feature type="transmembrane region" description="Helical" evidence="1">
    <location>
        <begin position="6"/>
        <end position="27"/>
    </location>
</feature>
<dbReference type="AlphaFoldDB" id="A0A133QHS3"/>
<accession>A0A133QHS3</accession>
<evidence type="ECO:0000313" key="2">
    <source>
        <dbReference type="EMBL" id="KXA42379.1"/>
    </source>
</evidence>
<sequence>MFAFLKFILLIFFLFLVAIIWIAYSFFRQIRRSARRFRPEEHQDGSHVNGNTIIDYRTTEQRNKKVISDDEGEYVDFTISDKQDTDKAE</sequence>
<organism evidence="2 3">
    <name type="scientific">Prevotella corporis</name>
    <dbReference type="NCBI Taxonomy" id="28128"/>
    <lineage>
        <taxon>Bacteria</taxon>
        <taxon>Pseudomonadati</taxon>
        <taxon>Bacteroidota</taxon>
        <taxon>Bacteroidia</taxon>
        <taxon>Bacteroidales</taxon>
        <taxon>Prevotellaceae</taxon>
        <taxon>Prevotella</taxon>
    </lineage>
</organism>
<dbReference type="PATRIC" id="fig|28128.5.peg.668"/>
<dbReference type="EMBL" id="LRQG01000036">
    <property type="protein sequence ID" value="KXA42379.1"/>
    <property type="molecule type" value="Genomic_DNA"/>
</dbReference>
<comment type="caution">
    <text evidence="2">The sequence shown here is derived from an EMBL/GenBank/DDBJ whole genome shotgun (WGS) entry which is preliminary data.</text>
</comment>
<dbReference type="Proteomes" id="UP000070533">
    <property type="component" value="Unassembled WGS sequence"/>
</dbReference>
<evidence type="ECO:0008006" key="4">
    <source>
        <dbReference type="Google" id="ProtNLM"/>
    </source>
</evidence>
<keyword evidence="1" id="KW-0812">Transmembrane</keyword>
<protein>
    <recommendedName>
        <fullName evidence="4">DUF4834 domain-containing protein</fullName>
    </recommendedName>
</protein>
<dbReference type="RefSeq" id="WP_060940277.1">
    <property type="nucleotide sequence ID" value="NZ_KQ957204.1"/>
</dbReference>
<proteinExistence type="predicted"/>
<keyword evidence="1" id="KW-1133">Transmembrane helix</keyword>
<gene>
    <name evidence="2" type="ORF">HMPREF3226_00660</name>
</gene>
<name>A0A133QHS3_9BACT</name>